<gene>
    <name evidence="5" type="ORF">CGS59_10835</name>
</gene>
<evidence type="ECO:0000313" key="5">
    <source>
        <dbReference type="EMBL" id="PDX83376.1"/>
    </source>
</evidence>
<dbReference type="NCBIfam" id="NF041496">
    <property type="entry name" value="MobQ"/>
    <property type="match status" value="1"/>
</dbReference>
<evidence type="ECO:0000256" key="2">
    <source>
        <dbReference type="ARBA" id="ARBA00022971"/>
    </source>
</evidence>
<comment type="caution">
    <text evidence="5">The sequence shown here is derived from an EMBL/GenBank/DDBJ whole genome shotgun (WGS) entry which is preliminary data.</text>
</comment>
<name>A0A2A7AW57_9FIRM</name>
<sequence>MALYHFSIAQIKRSAGQSAIASAAYRAGERLYSSYYGEVSDYTKKGGVIASEIMLPPHAPEIYLDRATLWNAVESCEKHPKAQLAYSFDIAMQNELTLEENMELARKFVQEQFVAKGMIADLAFHSPEKEDGGIPNPHFHVMTTMRPLNPDGTWGQKQRREYLLDEDGNRIRDKNGDYMFNAVHTTDWHEPETLEHWREQWAAAVNTKFEEKGLDVRIDHRSYVRQGLDLIPTVHEGANVRQMEAKGIRTEKGELNRWIKATNRLMQDVRKKIKALFVWMAEVKEELSKPQTPSLADLLIAYYNQRNAGAWSNKARTGNLKQFAEAVNYLTENKLLTLEDLQERLSSVSEEFEALSGSMKKKSARIKELQELIREGENYQRLKPVHTELDNIKFKKQREKFETSHDAELRLFYAARRILKEKLDGKPIALKAWKQEYAQLKTEYAELSPQHKPLREEVIRLRQVQNAVDTALRRREQPQEVQRKKHEMEL</sequence>
<dbReference type="Gene3D" id="1.10.287.160">
    <property type="entry name" value="HR1 repeat"/>
    <property type="match status" value="1"/>
</dbReference>
<comment type="similarity">
    <text evidence="1">Belongs to the MobA/MobL family.</text>
</comment>
<evidence type="ECO:0000256" key="1">
    <source>
        <dbReference type="ARBA" id="ARBA00010873"/>
    </source>
</evidence>
<feature type="coiled-coil region" evidence="3">
    <location>
        <begin position="338"/>
        <end position="379"/>
    </location>
</feature>
<evidence type="ECO:0000259" key="4">
    <source>
        <dbReference type="Pfam" id="PF03389"/>
    </source>
</evidence>
<dbReference type="Pfam" id="PF03389">
    <property type="entry name" value="MobA_MobL"/>
    <property type="match status" value="1"/>
</dbReference>
<dbReference type="AlphaFoldDB" id="A0A2A7AW57"/>
<accession>A0A2A7AW57</accession>
<dbReference type="Gene3D" id="3.30.930.30">
    <property type="match status" value="1"/>
</dbReference>
<protein>
    <submittedName>
        <fullName evidence="5">Plasmid mobilization system relaxase</fullName>
    </submittedName>
</protein>
<dbReference type="InterPro" id="IPR005053">
    <property type="entry name" value="MobA_MobL"/>
</dbReference>
<keyword evidence="2" id="KW-0184">Conjugation</keyword>
<dbReference type="GeneID" id="92831679"/>
<feature type="domain" description="MobA/MobL protein" evidence="4">
    <location>
        <begin position="17"/>
        <end position="246"/>
    </location>
</feature>
<dbReference type="RefSeq" id="WP_081445835.1">
    <property type="nucleotide sequence ID" value="NZ_NMTZ01000026.1"/>
</dbReference>
<evidence type="ECO:0000256" key="3">
    <source>
        <dbReference type="SAM" id="Coils"/>
    </source>
</evidence>
<dbReference type="Proteomes" id="UP000220480">
    <property type="component" value="Unassembled WGS sequence"/>
</dbReference>
<dbReference type="EMBL" id="NMTZ01000026">
    <property type="protein sequence ID" value="PDX83376.1"/>
    <property type="molecule type" value="Genomic_DNA"/>
</dbReference>
<reference evidence="5 6" key="1">
    <citation type="journal article" date="2017" name="Front. Microbiol.">
        <title>New Insights into the Diversity of the Genus Faecalibacterium.</title>
        <authorList>
            <person name="Benevides L."/>
            <person name="Burman S."/>
            <person name="Martin R."/>
            <person name="Robert V."/>
            <person name="Thomas M."/>
            <person name="Miquel S."/>
            <person name="Chain F."/>
            <person name="Sokol H."/>
            <person name="Bermudez-Humaran L.G."/>
            <person name="Morrison M."/>
            <person name="Langella P."/>
            <person name="Azevedo V.A."/>
            <person name="Chatel J.M."/>
            <person name="Soares S."/>
        </authorList>
    </citation>
    <scope>NUCLEOTIDE SEQUENCE [LARGE SCALE GENOMIC DNA]</scope>
    <source>
        <strain evidence="5 6">CNCM I 4644</strain>
    </source>
</reference>
<organism evidence="5 6">
    <name type="scientific">Faecalibacterium prausnitzii</name>
    <dbReference type="NCBI Taxonomy" id="853"/>
    <lineage>
        <taxon>Bacteria</taxon>
        <taxon>Bacillati</taxon>
        <taxon>Bacillota</taxon>
        <taxon>Clostridia</taxon>
        <taxon>Eubacteriales</taxon>
        <taxon>Oscillospiraceae</taxon>
        <taxon>Faecalibacterium</taxon>
    </lineage>
</organism>
<proteinExistence type="inferred from homology"/>
<keyword evidence="3" id="KW-0175">Coiled coil</keyword>
<evidence type="ECO:0000313" key="6">
    <source>
        <dbReference type="Proteomes" id="UP000220480"/>
    </source>
</evidence>